<protein>
    <recommendedName>
        <fullName evidence="1">Anaphase-promoting complex subunit 4</fullName>
    </recommendedName>
</protein>
<evidence type="ECO:0000256" key="7">
    <source>
        <dbReference type="SAM" id="MobiDB-lite"/>
    </source>
</evidence>
<dbReference type="GO" id="GO:0005680">
    <property type="term" value="C:anaphase-promoting complex"/>
    <property type="evidence" value="ECO:0007669"/>
    <property type="project" value="InterPro"/>
</dbReference>
<feature type="coiled-coil region" evidence="6">
    <location>
        <begin position="785"/>
        <end position="833"/>
    </location>
</feature>
<dbReference type="EMBL" id="KZ293646">
    <property type="protein sequence ID" value="PBL01010.1"/>
    <property type="molecule type" value="Genomic_DNA"/>
</dbReference>
<feature type="region of interest" description="Disordered" evidence="7">
    <location>
        <begin position="1006"/>
        <end position="1040"/>
    </location>
</feature>
<keyword evidence="6" id="KW-0175">Coiled coil</keyword>
<dbReference type="InterPro" id="IPR046347">
    <property type="entry name" value="bZIP_sf"/>
</dbReference>
<evidence type="ECO:0000313" key="9">
    <source>
        <dbReference type="EMBL" id="PBL01010.1"/>
    </source>
</evidence>
<keyword evidence="2" id="KW-0132">Cell division</keyword>
<evidence type="ECO:0000256" key="6">
    <source>
        <dbReference type="SAM" id="Coils"/>
    </source>
</evidence>
<dbReference type="PROSITE" id="PS00036">
    <property type="entry name" value="BZIP_BASIC"/>
    <property type="match status" value="1"/>
</dbReference>
<dbReference type="OMA" id="ACCPDKD"/>
<evidence type="ECO:0000259" key="8">
    <source>
        <dbReference type="PROSITE" id="PS00036"/>
    </source>
</evidence>
<organism evidence="9 10">
    <name type="scientific">Armillaria gallica</name>
    <name type="common">Bulbous honey fungus</name>
    <name type="synonym">Armillaria bulbosa</name>
    <dbReference type="NCBI Taxonomy" id="47427"/>
    <lineage>
        <taxon>Eukaryota</taxon>
        <taxon>Fungi</taxon>
        <taxon>Dikarya</taxon>
        <taxon>Basidiomycota</taxon>
        <taxon>Agaricomycotina</taxon>
        <taxon>Agaricomycetes</taxon>
        <taxon>Agaricomycetidae</taxon>
        <taxon>Agaricales</taxon>
        <taxon>Marasmiineae</taxon>
        <taxon>Physalacriaceae</taxon>
        <taxon>Armillaria</taxon>
    </lineage>
</organism>
<evidence type="ECO:0000256" key="4">
    <source>
        <dbReference type="ARBA" id="ARBA00022786"/>
    </source>
</evidence>
<feature type="region of interest" description="Disordered" evidence="7">
    <location>
        <begin position="838"/>
        <end position="892"/>
    </location>
</feature>
<dbReference type="Gene3D" id="1.20.5.170">
    <property type="match status" value="1"/>
</dbReference>
<feature type="compositionally biased region" description="Polar residues" evidence="7">
    <location>
        <begin position="928"/>
        <end position="961"/>
    </location>
</feature>
<evidence type="ECO:0000256" key="1">
    <source>
        <dbReference type="ARBA" id="ARBA00016067"/>
    </source>
</evidence>
<dbReference type="AlphaFoldDB" id="A0A2H3E0M0"/>
<dbReference type="InterPro" id="IPR004827">
    <property type="entry name" value="bZIP"/>
</dbReference>
<evidence type="ECO:0000256" key="5">
    <source>
        <dbReference type="ARBA" id="ARBA00023306"/>
    </source>
</evidence>
<dbReference type="STRING" id="47427.A0A2H3E0M0"/>
<accession>A0A2H3E0M0</accession>
<evidence type="ECO:0000256" key="3">
    <source>
        <dbReference type="ARBA" id="ARBA00022776"/>
    </source>
</evidence>
<feature type="domain" description="BZIP" evidence="8">
    <location>
        <begin position="766"/>
        <end position="780"/>
    </location>
</feature>
<dbReference type="Proteomes" id="UP000217790">
    <property type="component" value="Unassembled WGS sequence"/>
</dbReference>
<dbReference type="InterPro" id="IPR024790">
    <property type="entry name" value="APC4_long_dom"/>
</dbReference>
<keyword evidence="3" id="KW-0498">Mitosis</keyword>
<evidence type="ECO:0000313" key="10">
    <source>
        <dbReference type="Proteomes" id="UP000217790"/>
    </source>
</evidence>
<dbReference type="SUPFAM" id="SSF57959">
    <property type="entry name" value="Leucine zipper domain"/>
    <property type="match status" value="1"/>
</dbReference>
<feature type="compositionally biased region" description="Low complexity" evidence="7">
    <location>
        <begin position="1109"/>
        <end position="1136"/>
    </location>
</feature>
<dbReference type="GO" id="GO:0031145">
    <property type="term" value="P:anaphase-promoting complex-dependent catabolic process"/>
    <property type="evidence" value="ECO:0007669"/>
    <property type="project" value="InterPro"/>
</dbReference>
<dbReference type="GO" id="GO:0003700">
    <property type="term" value="F:DNA-binding transcription factor activity"/>
    <property type="evidence" value="ECO:0007669"/>
    <property type="project" value="InterPro"/>
</dbReference>
<dbReference type="OrthoDB" id="10259843at2759"/>
<dbReference type="GO" id="GO:0070979">
    <property type="term" value="P:protein K11-linked ubiquitination"/>
    <property type="evidence" value="ECO:0007669"/>
    <property type="project" value="TreeGrafter"/>
</dbReference>
<evidence type="ECO:0000256" key="2">
    <source>
        <dbReference type="ARBA" id="ARBA00022618"/>
    </source>
</evidence>
<proteinExistence type="predicted"/>
<keyword evidence="5" id="KW-0131">Cell cycle</keyword>
<keyword evidence="4" id="KW-0833">Ubl conjugation pathway</keyword>
<feature type="compositionally biased region" description="Low complexity" evidence="7">
    <location>
        <begin position="1006"/>
        <end position="1020"/>
    </location>
</feature>
<feature type="region of interest" description="Disordered" evidence="7">
    <location>
        <begin position="1077"/>
        <end position="1144"/>
    </location>
</feature>
<name>A0A2H3E0M0_ARMGA</name>
<dbReference type="GO" id="GO:0051301">
    <property type="term" value="P:cell division"/>
    <property type="evidence" value="ECO:0007669"/>
    <property type="project" value="UniProtKB-KW"/>
</dbReference>
<dbReference type="InterPro" id="IPR024789">
    <property type="entry name" value="APC4"/>
</dbReference>
<dbReference type="PANTHER" id="PTHR13260:SF0">
    <property type="entry name" value="ANAPHASE-PROMOTING COMPLEX SUBUNIT 4"/>
    <property type="match status" value="1"/>
</dbReference>
<keyword evidence="10" id="KW-1185">Reference proteome</keyword>
<gene>
    <name evidence="9" type="ORF">ARMGADRAFT_957217</name>
</gene>
<dbReference type="InParanoid" id="A0A2H3E0M0"/>
<dbReference type="PANTHER" id="PTHR13260">
    <property type="entry name" value="ANAPHASE PROMOTING COMPLEX SUBUNIT 4 APC4"/>
    <property type="match status" value="1"/>
</dbReference>
<dbReference type="GO" id="GO:0034399">
    <property type="term" value="C:nuclear periphery"/>
    <property type="evidence" value="ECO:0007669"/>
    <property type="project" value="TreeGrafter"/>
</dbReference>
<sequence>MLRILHLVVGRSIAVTHDHYATIHSLQDGRVERILSVLPSDGPMSISSVWWHSQEKPVRNSSIPDIFQRDDVVTGSARSILQALPLLDNIQDDAPRASAVDLFAFQGSHTGVDSTTDTPEVIKTWPTLELDLTSASMGSANPDLYVDSAIGEVPDDSDDANVNSILVALDSIGRMHCFLDGSYPLGTANVGGSLSVSSLYKHPKRPTFYAYPCQTSILLTSTALETVTIDIPLLQQRQVRDMAKLSTIVRQLSWYIMRLGKEMNVSWFGSDTVQAARDMGAKWIQGLKTRRQAFTVSDYDPILDITTLLLTGRASDQLADYLGSNGESMSERGLHKWETTVVDSLMKLRDFSEKRLAPACQRIHLVLEEVQGWSKLPEYALLELQSDDLATCIEHCNRAIILAAWLAATARREFTRFREFMSWLRFEILSANPNNDVPSPVIHHDILEVNKYFMSGLIVSPIDKWFMGPVPHFNPRDLGINNGSDSSLSDVLKRTRDLLDNTKQMAWRPNVKQRDLNHIDRNIVSLIQELVSQCQRVFSRAAGATGRSARITVGPKAFDERVVNTRANPKIRERTSIKDNNGNAHFLQHLVIPSLSSEGPNFLCLARVQYGSEEPPDALVEVCLLECCIESEDGSKEELDVLEAEFFDDECVVIVYRLRGEDGGTFIATVGYNDLGYQGLASDAEYVRTHLRENLMDDAVSRWRAGQMGSVRIPIKRCRRLAGCQAGEVALAVNGRTGRRVACVIGGKRMMMEHDISARMSDVALRKKKNADAQAAFRARRANYISTLEETVTNLESVVLQLQDSCREARAEAQELRQDNARLRHAFRERENLWRAMWPRKSGHGPDTDDPPPPPPLSYPHPAINSHLGSSQLPHYGSDNMPYRPSDDPTMCGSQYTAPNPPTVAYVENDGSTDSSQARAAKYNSYFNPVTSSPRDGSWSQSMGQTSPGEQGLPPNNSHSAGSPHFAGSPTITSSEMSYVGRYPVEDQKAPLNTLETNPYVFPASRSISPSSSTPPSSSSATLNPPFQFNFPENGASSDRADFDYRRQGEVMLHGGTADISLAGPASDAVRYRLGTKRTHSGADRPLLPILPPLSASDNGSPHEGSDGDSGSYPSSRLRSRRGAPLPRSSRSPSPGTAQPLSGTLAVIKAQAFGALRRTRTRTKKPSDGAAKVAIDVLEARGIGMGVPTPSKRPRLSDDLDLDS</sequence>
<reference evidence="10" key="1">
    <citation type="journal article" date="2017" name="Nat. Ecol. Evol.">
        <title>Genome expansion and lineage-specific genetic innovations in the forest pathogenic fungi Armillaria.</title>
        <authorList>
            <person name="Sipos G."/>
            <person name="Prasanna A.N."/>
            <person name="Walter M.C."/>
            <person name="O'Connor E."/>
            <person name="Balint B."/>
            <person name="Krizsan K."/>
            <person name="Kiss B."/>
            <person name="Hess J."/>
            <person name="Varga T."/>
            <person name="Slot J."/>
            <person name="Riley R."/>
            <person name="Boka B."/>
            <person name="Rigling D."/>
            <person name="Barry K."/>
            <person name="Lee J."/>
            <person name="Mihaltcheva S."/>
            <person name="LaButti K."/>
            <person name="Lipzen A."/>
            <person name="Waldron R."/>
            <person name="Moloney N.M."/>
            <person name="Sperisen C."/>
            <person name="Kredics L."/>
            <person name="Vagvoelgyi C."/>
            <person name="Patrignani A."/>
            <person name="Fitzpatrick D."/>
            <person name="Nagy I."/>
            <person name="Doyle S."/>
            <person name="Anderson J.B."/>
            <person name="Grigoriev I.V."/>
            <person name="Gueldener U."/>
            <person name="Muensterkoetter M."/>
            <person name="Nagy L.G."/>
        </authorList>
    </citation>
    <scope>NUCLEOTIDE SEQUENCE [LARGE SCALE GENOMIC DNA]</scope>
    <source>
        <strain evidence="10">Ar21-2</strain>
    </source>
</reference>
<feature type="region of interest" description="Disordered" evidence="7">
    <location>
        <begin position="1184"/>
        <end position="1204"/>
    </location>
</feature>
<feature type="region of interest" description="Disordered" evidence="7">
    <location>
        <begin position="928"/>
        <end position="969"/>
    </location>
</feature>
<dbReference type="Pfam" id="PF12896">
    <property type="entry name" value="ANAPC4"/>
    <property type="match status" value="1"/>
</dbReference>